<evidence type="ECO:0000256" key="4">
    <source>
        <dbReference type="ARBA" id="ARBA00023239"/>
    </source>
</evidence>
<dbReference type="EMBL" id="UINC01003338">
    <property type="protein sequence ID" value="SVA05424.1"/>
    <property type="molecule type" value="Genomic_DNA"/>
</dbReference>
<dbReference type="InterPro" id="IPR000887">
    <property type="entry name" value="Aldlse_KDPG_KHG"/>
</dbReference>
<comment type="similarity">
    <text evidence="2">Belongs to the KHG/KDPG aldolase family.</text>
</comment>
<protein>
    <recommendedName>
        <fullName evidence="8">2-dehydro-3-deoxyphosphogluconate aldolase</fullName>
    </recommendedName>
</protein>
<comment type="pathway">
    <text evidence="1">Carbohydrate acid metabolism.</text>
</comment>
<organism evidence="7">
    <name type="scientific">marine metagenome</name>
    <dbReference type="NCBI Taxonomy" id="408172"/>
    <lineage>
        <taxon>unclassified sequences</taxon>
        <taxon>metagenomes</taxon>
        <taxon>ecological metagenomes</taxon>
    </lineage>
</organism>
<dbReference type="NCBIfam" id="TIGR01182">
    <property type="entry name" value="eda"/>
    <property type="match status" value="1"/>
</dbReference>
<gene>
    <name evidence="7" type="ORF">METZ01_LOCUS58278</name>
</gene>
<evidence type="ECO:0000256" key="1">
    <source>
        <dbReference type="ARBA" id="ARBA00004761"/>
    </source>
</evidence>
<evidence type="ECO:0000313" key="7">
    <source>
        <dbReference type="EMBL" id="SVA05424.1"/>
    </source>
</evidence>
<evidence type="ECO:0000256" key="2">
    <source>
        <dbReference type="ARBA" id="ARBA00006906"/>
    </source>
</evidence>
<dbReference type="AlphaFoldDB" id="A0A381SPU2"/>
<dbReference type="Gene3D" id="3.20.20.70">
    <property type="entry name" value="Aldolase class I"/>
    <property type="match status" value="1"/>
</dbReference>
<evidence type="ECO:0000256" key="6">
    <source>
        <dbReference type="SAM" id="MobiDB-lite"/>
    </source>
</evidence>
<comment type="subunit">
    <text evidence="3">Homotrimer.</text>
</comment>
<dbReference type="CDD" id="cd00452">
    <property type="entry name" value="KDPG_aldolase"/>
    <property type="match status" value="1"/>
</dbReference>
<reference evidence="7" key="1">
    <citation type="submission" date="2018-05" db="EMBL/GenBank/DDBJ databases">
        <authorList>
            <person name="Lanie J.A."/>
            <person name="Ng W.-L."/>
            <person name="Kazmierczak K.M."/>
            <person name="Andrzejewski T.M."/>
            <person name="Davidsen T.M."/>
            <person name="Wayne K.J."/>
            <person name="Tettelin H."/>
            <person name="Glass J.I."/>
            <person name="Rusch D."/>
            <person name="Podicherti R."/>
            <person name="Tsui H.-C.T."/>
            <person name="Winkler M.E."/>
        </authorList>
    </citation>
    <scope>NUCLEOTIDE SEQUENCE</scope>
</reference>
<accession>A0A381SPU2</accession>
<proteinExistence type="inferred from homology"/>
<evidence type="ECO:0000256" key="3">
    <source>
        <dbReference type="ARBA" id="ARBA00011233"/>
    </source>
</evidence>
<dbReference type="SUPFAM" id="SSF51569">
    <property type="entry name" value="Aldolase"/>
    <property type="match status" value="1"/>
</dbReference>
<dbReference type="InterPro" id="IPR013785">
    <property type="entry name" value="Aldolase_TIM"/>
</dbReference>
<name>A0A381SPU2_9ZZZZ</name>
<evidence type="ECO:0008006" key="8">
    <source>
        <dbReference type="Google" id="ProtNLM"/>
    </source>
</evidence>
<evidence type="ECO:0000256" key="5">
    <source>
        <dbReference type="ARBA" id="ARBA00023277"/>
    </source>
</evidence>
<sequence>MSPETLLERMWEERATAILRTHNHGVARDAMTAAIDGGFRFIEFTLHCPRPFDLIESFAKKDGIVVGAGTVLQADDARRAIESGASFIVSPVLDEDVVGTTLEHGAVAMPGVRTPTEMVQAHRMGAAMQKLFPAPTNGPAYVRATLGPLPFLRLVPTYGVNPENVAEYIASNVFAVGFVSPVFPTDVLADRNFTEVERLAREALTATRAVQRPAQPRGHDPFACTPSDTPLA</sequence>
<dbReference type="PANTHER" id="PTHR30246:SF1">
    <property type="entry name" value="2-DEHYDRO-3-DEOXY-6-PHOSPHOGALACTONATE ALDOLASE-RELATED"/>
    <property type="match status" value="1"/>
</dbReference>
<keyword evidence="4" id="KW-0456">Lyase</keyword>
<dbReference type="GO" id="GO:0016829">
    <property type="term" value="F:lyase activity"/>
    <property type="evidence" value="ECO:0007669"/>
    <property type="project" value="UniProtKB-KW"/>
</dbReference>
<keyword evidence="5" id="KW-0119">Carbohydrate metabolism</keyword>
<dbReference type="PANTHER" id="PTHR30246">
    <property type="entry name" value="2-KETO-3-DEOXY-6-PHOSPHOGLUCONATE ALDOLASE"/>
    <property type="match status" value="1"/>
</dbReference>
<feature type="region of interest" description="Disordered" evidence="6">
    <location>
        <begin position="208"/>
        <end position="232"/>
    </location>
</feature>
<dbReference type="Pfam" id="PF01081">
    <property type="entry name" value="Aldolase"/>
    <property type="match status" value="1"/>
</dbReference>